<sequence length="103" mass="12384">MFQSSSHKNDELKIMKMTMKKYFESFLNLRVTLQVIRKKNDSDQFTNQVHITPSQLTSTNHQPTQRRKANQIDDSEQRFQTLQDDYDCCYHWNMILIVTNNPR</sequence>
<dbReference type="Proteomes" id="UP000663862">
    <property type="component" value="Unassembled WGS sequence"/>
</dbReference>
<dbReference type="AlphaFoldDB" id="A0A820Q903"/>
<gene>
    <name evidence="2" type="ORF">TSG867_LOCUS14355</name>
</gene>
<feature type="region of interest" description="Disordered" evidence="1">
    <location>
        <begin position="51"/>
        <end position="72"/>
    </location>
</feature>
<evidence type="ECO:0000256" key="1">
    <source>
        <dbReference type="SAM" id="MobiDB-lite"/>
    </source>
</evidence>
<feature type="compositionally biased region" description="Polar residues" evidence="1">
    <location>
        <begin position="51"/>
        <end position="63"/>
    </location>
</feature>
<dbReference type="EMBL" id="CAJOBQ010000796">
    <property type="protein sequence ID" value="CAF4418799.1"/>
    <property type="molecule type" value="Genomic_DNA"/>
</dbReference>
<evidence type="ECO:0000313" key="3">
    <source>
        <dbReference type="Proteomes" id="UP000663862"/>
    </source>
</evidence>
<evidence type="ECO:0000313" key="2">
    <source>
        <dbReference type="EMBL" id="CAF4418799.1"/>
    </source>
</evidence>
<reference evidence="2" key="1">
    <citation type="submission" date="2021-02" db="EMBL/GenBank/DDBJ databases">
        <authorList>
            <person name="Nowell W R."/>
        </authorList>
    </citation>
    <scope>NUCLEOTIDE SEQUENCE</scope>
</reference>
<protein>
    <submittedName>
        <fullName evidence="2">Uncharacterized protein</fullName>
    </submittedName>
</protein>
<name>A0A820Q903_9BILA</name>
<organism evidence="2 3">
    <name type="scientific">Rotaria socialis</name>
    <dbReference type="NCBI Taxonomy" id="392032"/>
    <lineage>
        <taxon>Eukaryota</taxon>
        <taxon>Metazoa</taxon>
        <taxon>Spiralia</taxon>
        <taxon>Gnathifera</taxon>
        <taxon>Rotifera</taxon>
        <taxon>Eurotatoria</taxon>
        <taxon>Bdelloidea</taxon>
        <taxon>Philodinida</taxon>
        <taxon>Philodinidae</taxon>
        <taxon>Rotaria</taxon>
    </lineage>
</organism>
<accession>A0A820Q903</accession>
<comment type="caution">
    <text evidence="2">The sequence shown here is derived from an EMBL/GenBank/DDBJ whole genome shotgun (WGS) entry which is preliminary data.</text>
</comment>
<proteinExistence type="predicted"/>